<feature type="transmembrane region" description="Helical" evidence="1">
    <location>
        <begin position="86"/>
        <end position="106"/>
    </location>
</feature>
<reference evidence="2 3" key="1">
    <citation type="submission" date="2023-04" db="EMBL/GenBank/DDBJ databases">
        <authorList>
            <person name="Hsu D."/>
        </authorList>
    </citation>
    <scope>NUCLEOTIDE SEQUENCE [LARGE SCALE GENOMIC DNA]</scope>
    <source>
        <strain evidence="2 3">MK1</strain>
    </source>
</reference>
<keyword evidence="1" id="KW-1133">Transmembrane helix</keyword>
<gene>
    <name evidence="2" type="ORF">MFMK1_002926</name>
</gene>
<dbReference type="KEGG" id="dbc:MFMK1_002926"/>
<accession>A0AAU0UQM3</accession>
<feature type="transmembrane region" description="Helical" evidence="1">
    <location>
        <begin position="63"/>
        <end position="79"/>
    </location>
</feature>
<keyword evidence="3" id="KW-1185">Reference proteome</keyword>
<proteinExistence type="predicted"/>
<evidence type="ECO:0000256" key="1">
    <source>
        <dbReference type="SAM" id="Phobius"/>
    </source>
</evidence>
<organism evidence="2 3">
    <name type="scientific">Metallumcola ferriviriculae</name>
    <dbReference type="NCBI Taxonomy" id="3039180"/>
    <lineage>
        <taxon>Bacteria</taxon>
        <taxon>Bacillati</taxon>
        <taxon>Bacillota</taxon>
        <taxon>Clostridia</taxon>
        <taxon>Neomoorellales</taxon>
        <taxon>Desulfitibacteraceae</taxon>
        <taxon>Metallumcola</taxon>
    </lineage>
</organism>
<feature type="transmembrane region" description="Helical" evidence="1">
    <location>
        <begin position="126"/>
        <end position="146"/>
    </location>
</feature>
<feature type="transmembrane region" description="Helical" evidence="1">
    <location>
        <begin position="6"/>
        <end position="26"/>
    </location>
</feature>
<dbReference type="RefSeq" id="WP_366922466.1">
    <property type="nucleotide sequence ID" value="NZ_CP121694.1"/>
</dbReference>
<evidence type="ECO:0000313" key="2">
    <source>
        <dbReference type="EMBL" id="WRO23079.1"/>
    </source>
</evidence>
<keyword evidence="1" id="KW-0472">Membrane</keyword>
<keyword evidence="1" id="KW-0812">Transmembrane</keyword>
<sequence>MMGKMTVLQTLLFSIPEAVAITWLACSLMGLKVSWKKVFLIGLLMGAAAHIIRHFAASYVVNVFFYNAGLVVILTFFQMGDWFKRIIAVILSTIIYLIIEFFNIKLLQSIYHSNPAVVLENTTLQFLWFIPQLVVAFIIVFVIIRYQLSLFNKPQQLADQEWNHDQELL</sequence>
<evidence type="ECO:0000313" key="3">
    <source>
        <dbReference type="Proteomes" id="UP001329915"/>
    </source>
</evidence>
<protein>
    <submittedName>
        <fullName evidence="2">Uncharacterized protein</fullName>
    </submittedName>
</protein>
<dbReference type="EMBL" id="CP121694">
    <property type="protein sequence ID" value="WRO23079.1"/>
    <property type="molecule type" value="Genomic_DNA"/>
</dbReference>
<name>A0AAU0UQM3_9FIRM</name>
<dbReference type="AlphaFoldDB" id="A0AAU0UQM3"/>
<dbReference type="Proteomes" id="UP001329915">
    <property type="component" value="Chromosome"/>
</dbReference>